<sequence>MLTHGTVLLSVAAVACGLPSTVPLQLSEGFWRGDFTVGVQNFSVSQENSSERANAKEDLQLTIDTGSFAILVKEGLYKPGPATQQTNISEFIQFNGASEDGIAPASETIFYVRDDVQFADVTVHDFLAGNITFGDDLPGDGVAGFSPPASGNEDLSSGQGLIETICAQGDLTPCQFGLALGKDRQGSFIFGEIDASKISGDVTVLPTTKTDSWTVRNATAADAPNIVIDGTPFSPILATFDSGTPNIIGSLQQVRDILTLVDYNITEQTNEDHITVALGTYDCARTPARVGFSFPPSTAVHYIDLAANELNRTADGRICTANILGTSTVDAPQWSIGQTWFQGRYVQHDLDNNTISFADLA</sequence>
<dbReference type="GO" id="GO:0004190">
    <property type="term" value="F:aspartic-type endopeptidase activity"/>
    <property type="evidence" value="ECO:0007669"/>
    <property type="project" value="InterPro"/>
</dbReference>
<dbReference type="PROSITE" id="PS51767">
    <property type="entry name" value="PEPTIDASE_A1"/>
    <property type="match status" value="1"/>
</dbReference>
<keyword evidence="5" id="KW-1185">Reference proteome</keyword>
<feature type="signal peptide" evidence="2">
    <location>
        <begin position="1"/>
        <end position="17"/>
    </location>
</feature>
<reference evidence="4 5" key="1">
    <citation type="submission" date="2016-10" db="EMBL/GenBank/DDBJ databases">
        <title>Genome sequence of the basidiomycete white-rot fungus Trametes pubescens.</title>
        <authorList>
            <person name="Makela M.R."/>
            <person name="Granchi Z."/>
            <person name="Peng M."/>
            <person name="De Vries R.P."/>
            <person name="Grigoriev I."/>
            <person name="Riley R."/>
            <person name="Hilden K."/>
        </authorList>
    </citation>
    <scope>NUCLEOTIDE SEQUENCE [LARGE SCALE GENOMIC DNA]</scope>
    <source>
        <strain evidence="4 5">FBCC735</strain>
    </source>
</reference>
<dbReference type="OMA" id="GQAFFQG"/>
<protein>
    <recommendedName>
        <fullName evidence="3">Peptidase A1 domain-containing protein</fullName>
    </recommendedName>
</protein>
<dbReference type="InterPro" id="IPR021109">
    <property type="entry name" value="Peptidase_aspartic_dom_sf"/>
</dbReference>
<dbReference type="STRING" id="154538.A0A1M2VZL8"/>
<evidence type="ECO:0000313" key="4">
    <source>
        <dbReference type="EMBL" id="OJT12983.1"/>
    </source>
</evidence>
<evidence type="ECO:0000313" key="5">
    <source>
        <dbReference type="Proteomes" id="UP000184267"/>
    </source>
</evidence>
<dbReference type="InterPro" id="IPR034164">
    <property type="entry name" value="Pepsin-like_dom"/>
</dbReference>
<name>A0A1M2VZL8_TRAPU</name>
<dbReference type="Proteomes" id="UP000184267">
    <property type="component" value="Unassembled WGS sequence"/>
</dbReference>
<keyword evidence="2" id="KW-0732">Signal</keyword>
<evidence type="ECO:0000256" key="1">
    <source>
        <dbReference type="ARBA" id="ARBA00007447"/>
    </source>
</evidence>
<accession>A0A1M2VZL8</accession>
<comment type="caution">
    <text evidence="4">The sequence shown here is derived from an EMBL/GenBank/DDBJ whole genome shotgun (WGS) entry which is preliminary data.</text>
</comment>
<dbReference type="Pfam" id="PF00026">
    <property type="entry name" value="Asp"/>
    <property type="match status" value="1"/>
</dbReference>
<evidence type="ECO:0000256" key="2">
    <source>
        <dbReference type="SAM" id="SignalP"/>
    </source>
</evidence>
<dbReference type="GO" id="GO:0006508">
    <property type="term" value="P:proteolysis"/>
    <property type="evidence" value="ECO:0007669"/>
    <property type="project" value="InterPro"/>
</dbReference>
<dbReference type="PANTHER" id="PTHR47966">
    <property type="entry name" value="BETA-SITE APP-CLEAVING ENZYME, ISOFORM A-RELATED"/>
    <property type="match status" value="1"/>
</dbReference>
<evidence type="ECO:0000259" key="3">
    <source>
        <dbReference type="PROSITE" id="PS51767"/>
    </source>
</evidence>
<dbReference type="InterPro" id="IPR033121">
    <property type="entry name" value="PEPTIDASE_A1"/>
</dbReference>
<comment type="similarity">
    <text evidence="1">Belongs to the peptidase A1 family.</text>
</comment>
<dbReference type="AlphaFoldDB" id="A0A1M2VZL8"/>
<dbReference type="CDD" id="cd05471">
    <property type="entry name" value="pepsin_like"/>
    <property type="match status" value="1"/>
</dbReference>
<gene>
    <name evidence="4" type="ORF">TRAPUB_10460</name>
</gene>
<proteinExistence type="inferred from homology"/>
<dbReference type="InterPro" id="IPR001461">
    <property type="entry name" value="Aspartic_peptidase_A1"/>
</dbReference>
<dbReference type="EMBL" id="MNAD01000441">
    <property type="protein sequence ID" value="OJT12983.1"/>
    <property type="molecule type" value="Genomic_DNA"/>
</dbReference>
<dbReference type="SUPFAM" id="SSF50630">
    <property type="entry name" value="Acid proteases"/>
    <property type="match status" value="1"/>
</dbReference>
<dbReference type="PANTHER" id="PTHR47966:SF51">
    <property type="entry name" value="BETA-SITE APP-CLEAVING ENZYME, ISOFORM A-RELATED"/>
    <property type="match status" value="1"/>
</dbReference>
<feature type="domain" description="Peptidase A1" evidence="3">
    <location>
        <begin position="46"/>
        <end position="358"/>
    </location>
</feature>
<organism evidence="4 5">
    <name type="scientific">Trametes pubescens</name>
    <name type="common">White-rot fungus</name>
    <dbReference type="NCBI Taxonomy" id="154538"/>
    <lineage>
        <taxon>Eukaryota</taxon>
        <taxon>Fungi</taxon>
        <taxon>Dikarya</taxon>
        <taxon>Basidiomycota</taxon>
        <taxon>Agaricomycotina</taxon>
        <taxon>Agaricomycetes</taxon>
        <taxon>Polyporales</taxon>
        <taxon>Polyporaceae</taxon>
        <taxon>Trametes</taxon>
    </lineage>
</organism>
<dbReference type="OrthoDB" id="15189at2759"/>
<dbReference type="Gene3D" id="2.40.70.10">
    <property type="entry name" value="Acid Proteases"/>
    <property type="match status" value="2"/>
</dbReference>
<feature type="chain" id="PRO_5012318514" description="Peptidase A1 domain-containing protein" evidence="2">
    <location>
        <begin position="18"/>
        <end position="361"/>
    </location>
</feature>